<accession>A0A0W8FGE1</accession>
<evidence type="ECO:0000256" key="1">
    <source>
        <dbReference type="ARBA" id="ARBA00022630"/>
    </source>
</evidence>
<protein>
    <recommendedName>
        <fullName evidence="3">NADPH-dependent FMN reductase-like domain-containing protein</fullName>
    </recommendedName>
</protein>
<evidence type="ECO:0000259" key="3">
    <source>
        <dbReference type="Pfam" id="PF03358"/>
    </source>
</evidence>
<dbReference type="InterPro" id="IPR005025">
    <property type="entry name" value="FMN_Rdtase-like_dom"/>
</dbReference>
<keyword evidence="2" id="KW-0288">FMN</keyword>
<dbReference type="EMBL" id="LNQE01001239">
    <property type="protein sequence ID" value="KUG19973.1"/>
    <property type="molecule type" value="Genomic_DNA"/>
</dbReference>
<evidence type="ECO:0000313" key="4">
    <source>
        <dbReference type="EMBL" id="KUG19973.1"/>
    </source>
</evidence>
<dbReference type="PANTHER" id="PTHR43278:SF2">
    <property type="entry name" value="IRON-SULFUR FLAVOPROTEIN"/>
    <property type="match status" value="1"/>
</dbReference>
<dbReference type="AlphaFoldDB" id="A0A0W8FGE1"/>
<dbReference type="Pfam" id="PF03358">
    <property type="entry name" value="FMN_red"/>
    <property type="match status" value="1"/>
</dbReference>
<feature type="domain" description="NADPH-dependent FMN reductase-like" evidence="3">
    <location>
        <begin position="132"/>
        <end position="256"/>
    </location>
</feature>
<evidence type="ECO:0000256" key="2">
    <source>
        <dbReference type="ARBA" id="ARBA00022643"/>
    </source>
</evidence>
<dbReference type="PANTHER" id="PTHR43278">
    <property type="entry name" value="NAD(P)H-DEPENDENT FMN-CONTAINING OXIDOREDUCTASE YWQN-RELATED"/>
    <property type="match status" value="1"/>
</dbReference>
<dbReference type="InterPro" id="IPR051796">
    <property type="entry name" value="ISF_SsuE-like"/>
</dbReference>
<sequence>MRCYPLIYASGARIRRRRGRGAIMQEGAVRLLSTVVGTAPDAFRIELFGEDCGDIYPGMKRYRILITRNEEVVYVYTSNSYEFPPDALLHAEETAKAMFHRLAGDVARHPERYLTRRPSAAMRGTKITADAVILQGSPRRHGNSAILAAWCADACTAINRTSHIFYLQEMRIAACTGCYACYNEGYCPTDDDMPAILNAVEHASLLVICSPVYTNTVPAGLKCVIDRFQALHARRSMTGAPAAGTGLLIAVAGRRGREHFDCVGKVTRACMQNIGIAPAEEILIDGIDEIRDVRLIPDLEAGVKSAVRSLLKPA</sequence>
<dbReference type="Gene3D" id="3.40.50.360">
    <property type="match status" value="1"/>
</dbReference>
<dbReference type="SUPFAM" id="SSF52218">
    <property type="entry name" value="Flavoproteins"/>
    <property type="match status" value="1"/>
</dbReference>
<comment type="caution">
    <text evidence="4">The sequence shown here is derived from an EMBL/GenBank/DDBJ whole genome shotgun (WGS) entry which is preliminary data.</text>
</comment>
<gene>
    <name evidence="4" type="ORF">ASZ90_010297</name>
</gene>
<organism evidence="4">
    <name type="scientific">hydrocarbon metagenome</name>
    <dbReference type="NCBI Taxonomy" id="938273"/>
    <lineage>
        <taxon>unclassified sequences</taxon>
        <taxon>metagenomes</taxon>
        <taxon>ecological metagenomes</taxon>
    </lineage>
</organism>
<reference evidence="4" key="1">
    <citation type="journal article" date="2015" name="Proc. Natl. Acad. Sci. U.S.A.">
        <title>Networks of energetic and metabolic interactions define dynamics in microbial communities.</title>
        <authorList>
            <person name="Embree M."/>
            <person name="Liu J.K."/>
            <person name="Al-Bassam M.M."/>
            <person name="Zengler K."/>
        </authorList>
    </citation>
    <scope>NUCLEOTIDE SEQUENCE</scope>
</reference>
<name>A0A0W8FGE1_9ZZZZ</name>
<proteinExistence type="predicted"/>
<dbReference type="InterPro" id="IPR029039">
    <property type="entry name" value="Flavoprotein-like_sf"/>
</dbReference>
<dbReference type="GO" id="GO:0016491">
    <property type="term" value="F:oxidoreductase activity"/>
    <property type="evidence" value="ECO:0007669"/>
    <property type="project" value="InterPro"/>
</dbReference>
<keyword evidence="1" id="KW-0285">Flavoprotein</keyword>